<evidence type="ECO:0000313" key="1">
    <source>
        <dbReference type="EMBL" id="KKM16401.1"/>
    </source>
</evidence>
<protein>
    <submittedName>
        <fullName evidence="1">Uncharacterized protein</fullName>
    </submittedName>
</protein>
<dbReference type="EMBL" id="LAZR01014683">
    <property type="protein sequence ID" value="KKM16401.1"/>
    <property type="molecule type" value="Genomic_DNA"/>
</dbReference>
<sequence length="239" mass="24558">MADARAPIVGFDLDSAGGTEFVQGVSLRLTGSGGSSEALGESAMALSIPVVIASDQTAYAVTVSGAVDTELPAAAALGDGVTNPTITSLGAFISGFNGTTWDRIRTANTGRLQVDVITGGGTDTPTNPVNNYQTSAALAAGGEADLTTPEATSKKLAQIECWASVAYRVRIFTVDNAVESTDPVGVGGGAAHESFIFTPAHREYITLGATAGLDAFRVEFINLDDNQAADVYATFHYED</sequence>
<reference evidence="1" key="1">
    <citation type="journal article" date="2015" name="Nature">
        <title>Complex archaea that bridge the gap between prokaryotes and eukaryotes.</title>
        <authorList>
            <person name="Spang A."/>
            <person name="Saw J.H."/>
            <person name="Jorgensen S.L."/>
            <person name="Zaremba-Niedzwiedzka K."/>
            <person name="Martijn J."/>
            <person name="Lind A.E."/>
            <person name="van Eijk R."/>
            <person name="Schleper C."/>
            <person name="Guy L."/>
            <person name="Ettema T.J."/>
        </authorList>
    </citation>
    <scope>NUCLEOTIDE SEQUENCE</scope>
</reference>
<gene>
    <name evidence="1" type="ORF">LCGC14_1686180</name>
</gene>
<dbReference type="AlphaFoldDB" id="A0A0F9HM70"/>
<comment type="caution">
    <text evidence="1">The sequence shown here is derived from an EMBL/GenBank/DDBJ whole genome shotgun (WGS) entry which is preliminary data.</text>
</comment>
<proteinExistence type="predicted"/>
<accession>A0A0F9HM70</accession>
<name>A0A0F9HM70_9ZZZZ</name>
<organism evidence="1">
    <name type="scientific">marine sediment metagenome</name>
    <dbReference type="NCBI Taxonomy" id="412755"/>
    <lineage>
        <taxon>unclassified sequences</taxon>
        <taxon>metagenomes</taxon>
        <taxon>ecological metagenomes</taxon>
    </lineage>
</organism>